<evidence type="ECO:0000256" key="1">
    <source>
        <dbReference type="SAM" id="MobiDB-lite"/>
    </source>
</evidence>
<keyword evidence="3" id="KW-1185">Reference proteome</keyword>
<dbReference type="EMBL" id="JAYGHK010000039">
    <property type="protein sequence ID" value="MEA5609045.1"/>
    <property type="molecule type" value="Genomic_DNA"/>
</dbReference>
<feature type="region of interest" description="Disordered" evidence="1">
    <location>
        <begin position="40"/>
        <end position="59"/>
    </location>
</feature>
<gene>
    <name evidence="2" type="ORF">VB695_13390</name>
</gene>
<protein>
    <submittedName>
        <fullName evidence="2">Uncharacterized protein</fullName>
    </submittedName>
</protein>
<evidence type="ECO:0000313" key="3">
    <source>
        <dbReference type="Proteomes" id="UP001303285"/>
    </source>
</evidence>
<reference evidence="2 3" key="1">
    <citation type="submission" date="2023-12" db="EMBL/GenBank/DDBJ databases">
        <title>Baltic Sea Cyanobacteria.</title>
        <authorList>
            <person name="Delbaje E."/>
            <person name="Fewer D.P."/>
            <person name="Shishido T.K."/>
        </authorList>
    </citation>
    <scope>NUCLEOTIDE SEQUENCE [LARGE SCALE GENOMIC DNA]</scope>
    <source>
        <strain evidence="2 3">UHCC 0060</strain>
    </source>
</reference>
<evidence type="ECO:0000313" key="2">
    <source>
        <dbReference type="EMBL" id="MEA5609045.1"/>
    </source>
</evidence>
<dbReference type="RefSeq" id="WP_006196043.1">
    <property type="nucleotide sequence ID" value="NZ_JAYGHK010000039.1"/>
</dbReference>
<dbReference type="GeneID" id="78019831"/>
<sequence length="76" mass="8614">MLTTSLATDTSAAIVQQKKPDSYLNLTFLYAQGITQNTQSVGSEVAPGDGQSRLHRQNPETQCRNAPYKYWLIYFW</sequence>
<name>A0ABU5UU35_NODSP</name>
<organism evidence="2 3">
    <name type="scientific">Nodularia spumigena UHCC 0060</name>
    <dbReference type="NCBI Taxonomy" id="3110300"/>
    <lineage>
        <taxon>Bacteria</taxon>
        <taxon>Bacillati</taxon>
        <taxon>Cyanobacteriota</taxon>
        <taxon>Cyanophyceae</taxon>
        <taxon>Nostocales</taxon>
        <taxon>Nodulariaceae</taxon>
        <taxon>Nodularia</taxon>
    </lineage>
</organism>
<accession>A0ABU5UU35</accession>
<comment type="caution">
    <text evidence="2">The sequence shown here is derived from an EMBL/GenBank/DDBJ whole genome shotgun (WGS) entry which is preliminary data.</text>
</comment>
<dbReference type="Proteomes" id="UP001303285">
    <property type="component" value="Unassembled WGS sequence"/>
</dbReference>
<proteinExistence type="predicted"/>